<gene>
    <name evidence="1" type="ORF">EOK75_06970</name>
</gene>
<evidence type="ECO:0000313" key="1">
    <source>
        <dbReference type="EMBL" id="QCO55513.1"/>
    </source>
</evidence>
<keyword evidence="2" id="KW-1185">Reference proteome</keyword>
<organism evidence="1 2">
    <name type="scientific">Pseudorhodobacter turbinis</name>
    <dbReference type="NCBI Taxonomy" id="2500533"/>
    <lineage>
        <taxon>Bacteria</taxon>
        <taxon>Pseudomonadati</taxon>
        <taxon>Pseudomonadota</taxon>
        <taxon>Alphaproteobacteria</taxon>
        <taxon>Rhodobacterales</taxon>
        <taxon>Paracoccaceae</taxon>
        <taxon>Pseudorhodobacter</taxon>
    </lineage>
</organism>
<dbReference type="RefSeq" id="WP_137193180.1">
    <property type="nucleotide sequence ID" value="NZ_CP039964.1"/>
</dbReference>
<dbReference type="EMBL" id="CP039964">
    <property type="protein sequence ID" value="QCO55513.1"/>
    <property type="molecule type" value="Genomic_DNA"/>
</dbReference>
<dbReference type="OrthoDB" id="7277848at2"/>
<accession>A0A4P8EFQ1</accession>
<evidence type="ECO:0000313" key="2">
    <source>
        <dbReference type="Proteomes" id="UP000298631"/>
    </source>
</evidence>
<sequence length="210" mass="23015">MATIGQSELERRVLDALQHNLMDQEALTVFCEEYARERNRLQAEASSNRGAMERALATAKSDHSKLIDAIIAGVPAEQVKDRMIALDAQRIQLEAQLSREPAPSPIRIHPKMAGTYRAHVGMLVEQLQQPDGMLEAKEALRGLIDRIVLKPQAEGGKLSIHLEGALAALLLLSLGSKTQKGLSCKTQAVEYIEELVLVAGVGFEPTTFRL</sequence>
<evidence type="ECO:0008006" key="3">
    <source>
        <dbReference type="Google" id="ProtNLM"/>
    </source>
</evidence>
<name>A0A4P8EFQ1_9RHOB</name>
<reference evidence="1 2" key="1">
    <citation type="submission" date="2019-05" db="EMBL/GenBank/DDBJ databases">
        <title>Pseudorhodobacter turbinis sp. nov., isolated from the gut of the Korean turban shell.</title>
        <authorList>
            <person name="Jeong Y.-S."/>
            <person name="Kang W.-R."/>
            <person name="Bae J.-W."/>
        </authorList>
    </citation>
    <scope>NUCLEOTIDE SEQUENCE [LARGE SCALE GENOMIC DNA]</scope>
    <source>
        <strain evidence="1 2">S12M18</strain>
    </source>
</reference>
<protein>
    <recommendedName>
        <fullName evidence="3">Resolvase</fullName>
    </recommendedName>
</protein>
<proteinExistence type="predicted"/>
<dbReference type="Proteomes" id="UP000298631">
    <property type="component" value="Chromosome"/>
</dbReference>
<dbReference type="AlphaFoldDB" id="A0A4P8EFQ1"/>
<dbReference type="KEGG" id="pseb:EOK75_06970"/>